<keyword evidence="2" id="KW-1185">Reference proteome</keyword>
<proteinExistence type="predicted"/>
<dbReference type="EMBL" id="JALJOT010000012">
    <property type="protein sequence ID" value="KAK9905065.1"/>
    <property type="molecule type" value="Genomic_DNA"/>
</dbReference>
<protein>
    <submittedName>
        <fullName evidence="1">Uncharacterized protein</fullName>
    </submittedName>
</protein>
<organism evidence="1 2">
    <name type="scientific">Coccomyxa subellipsoidea</name>
    <dbReference type="NCBI Taxonomy" id="248742"/>
    <lineage>
        <taxon>Eukaryota</taxon>
        <taxon>Viridiplantae</taxon>
        <taxon>Chlorophyta</taxon>
        <taxon>core chlorophytes</taxon>
        <taxon>Trebouxiophyceae</taxon>
        <taxon>Trebouxiophyceae incertae sedis</taxon>
        <taxon>Coccomyxaceae</taxon>
        <taxon>Coccomyxa</taxon>
    </lineage>
</organism>
<name>A0ABR2YHB3_9CHLO</name>
<gene>
    <name evidence="1" type="ORF">WJX75_009036</name>
</gene>
<sequence length="120" mass="13251">MGNKKQLPADTAVYLVVQAHDPAQGTTIVAEGVTKEKVEKSADDRFVPVMATKFIGACVDTMKDGRFLKFLDSSLTEELNLKVDMVRESATIYNKHKGPKSSGRGELNWPVKGIMLRRAK</sequence>
<accession>A0ABR2YHB3</accession>
<evidence type="ECO:0000313" key="2">
    <source>
        <dbReference type="Proteomes" id="UP001491310"/>
    </source>
</evidence>
<evidence type="ECO:0000313" key="1">
    <source>
        <dbReference type="EMBL" id="KAK9905065.1"/>
    </source>
</evidence>
<reference evidence="1 2" key="1">
    <citation type="journal article" date="2024" name="Nat. Commun.">
        <title>Phylogenomics reveals the evolutionary origins of lichenization in chlorophyte algae.</title>
        <authorList>
            <person name="Puginier C."/>
            <person name="Libourel C."/>
            <person name="Otte J."/>
            <person name="Skaloud P."/>
            <person name="Haon M."/>
            <person name="Grisel S."/>
            <person name="Petersen M."/>
            <person name="Berrin J.G."/>
            <person name="Delaux P.M."/>
            <person name="Dal Grande F."/>
            <person name="Keller J."/>
        </authorList>
    </citation>
    <scope>NUCLEOTIDE SEQUENCE [LARGE SCALE GENOMIC DNA]</scope>
    <source>
        <strain evidence="1 2">SAG 216-7</strain>
    </source>
</reference>
<dbReference type="Proteomes" id="UP001491310">
    <property type="component" value="Unassembled WGS sequence"/>
</dbReference>
<comment type="caution">
    <text evidence="1">The sequence shown here is derived from an EMBL/GenBank/DDBJ whole genome shotgun (WGS) entry which is preliminary data.</text>
</comment>